<evidence type="ECO:0000256" key="13">
    <source>
        <dbReference type="ARBA" id="ARBA00023303"/>
    </source>
</evidence>
<keyword evidence="2" id="KW-0813">Transport</keyword>
<protein>
    <recommendedName>
        <fullName evidence="16">EF-hand domain-containing protein</fullName>
    </recommendedName>
</protein>
<comment type="caution">
    <text evidence="17">The sequence shown here is derived from an EMBL/GenBank/DDBJ whole genome shotgun (WGS) entry which is preliminary data.</text>
</comment>
<dbReference type="InterPro" id="IPR002048">
    <property type="entry name" value="EF_hand_dom"/>
</dbReference>
<keyword evidence="13" id="KW-0407">Ion channel</keyword>
<sequence length="662" mass="74029">MPPSKWDEVPPEHRSMELEPQPPRETMSANPGMLLKAGSSDHAGASPSLEEMLNRLHRDIMQRFDQQAVGLEGRVPSFGPMSRHEDSMLHQVSSRVSTPAVRKAAMPVIQMASNSEASGTSSVGKSPGSGSNSLSSWAAEDNPRKSTSKRSNRSGKKKPTLFSTFTQFDLGKKATAMNAEETYASEDPASMEFKEPWAKRFVGNPRFDAFFALVVITNSIFIGVDVQINPSAYGLRQTPIMIFQGIYTFLFTLELIFRFAAYGKQLFCGSEWAWGALDVFIVFSSWWEVFVDVWYMLSPDESQFDSFGGLTGLKAFRIVRLTRIVKTVRLMRIFRFVLALRTLIHSILHTLKSLFWALVLLVLIVYVFALIFTQSVADHRMEYELPPAHDEASLVYFGSLLTTMLSLFMTVTDGVSWEKVIAPLEAISPVWAFFFLFYVAFTYFAVLNVLTGVFCQSAIESAQNDHATAVQSMIANKEAHLTKVRLLFNQLGSDENSVITFRQFEEKINSDEVREYFETLGLDVWDAWSFFKLLDRDGGGSVEIEEFLKGCLRFRGQARAIDIGQLIHDQEWLIKNQGRFQTYMELELGKLKKQLTALTAVLANVPVAFPESPNLRDSPGVGAARGAPPGGLRKALEEAVANKSPPLLPDAPVKEPSRVSLE</sequence>
<dbReference type="PROSITE" id="PS50222">
    <property type="entry name" value="EF_HAND_2"/>
    <property type="match status" value="1"/>
</dbReference>
<dbReference type="InterPro" id="IPR027359">
    <property type="entry name" value="Volt_channel_dom_sf"/>
</dbReference>
<dbReference type="PROSITE" id="PS00018">
    <property type="entry name" value="EF_HAND_1"/>
    <property type="match status" value="1"/>
</dbReference>
<feature type="transmembrane region" description="Helical" evidence="15">
    <location>
        <begin position="354"/>
        <end position="373"/>
    </location>
</feature>
<reference evidence="17 18" key="1">
    <citation type="submission" date="2024-02" db="EMBL/GenBank/DDBJ databases">
        <authorList>
            <person name="Chen Y."/>
            <person name="Shah S."/>
            <person name="Dougan E. K."/>
            <person name="Thang M."/>
            <person name="Chan C."/>
        </authorList>
    </citation>
    <scope>NUCLEOTIDE SEQUENCE [LARGE SCALE GENOMIC DNA]</scope>
</reference>
<evidence type="ECO:0000256" key="2">
    <source>
        <dbReference type="ARBA" id="ARBA00022448"/>
    </source>
</evidence>
<keyword evidence="10" id="KW-0406">Ion transport</keyword>
<organism evidence="17 18">
    <name type="scientific">Durusdinium trenchii</name>
    <dbReference type="NCBI Taxonomy" id="1381693"/>
    <lineage>
        <taxon>Eukaryota</taxon>
        <taxon>Sar</taxon>
        <taxon>Alveolata</taxon>
        <taxon>Dinophyceae</taxon>
        <taxon>Suessiales</taxon>
        <taxon>Symbiodiniaceae</taxon>
        <taxon>Durusdinium</taxon>
    </lineage>
</organism>
<feature type="region of interest" description="Disordered" evidence="14">
    <location>
        <begin position="112"/>
        <end position="159"/>
    </location>
</feature>
<accession>A0ABP0L0L6</accession>
<dbReference type="Proteomes" id="UP001642484">
    <property type="component" value="Unassembled WGS sequence"/>
</dbReference>
<feature type="domain" description="EF-hand" evidence="16">
    <location>
        <begin position="526"/>
        <end position="557"/>
    </location>
</feature>
<dbReference type="Pfam" id="PF00520">
    <property type="entry name" value="Ion_trans"/>
    <property type="match status" value="1"/>
</dbReference>
<dbReference type="InterPro" id="IPR011992">
    <property type="entry name" value="EF-hand-dom_pair"/>
</dbReference>
<keyword evidence="11 15" id="KW-0472">Membrane</keyword>
<dbReference type="Gene3D" id="1.10.287.70">
    <property type="match status" value="1"/>
</dbReference>
<keyword evidence="3" id="KW-0597">Phosphoprotein</keyword>
<evidence type="ECO:0000256" key="3">
    <source>
        <dbReference type="ARBA" id="ARBA00022553"/>
    </source>
</evidence>
<evidence type="ECO:0000256" key="11">
    <source>
        <dbReference type="ARBA" id="ARBA00023136"/>
    </source>
</evidence>
<dbReference type="InterPro" id="IPR005821">
    <property type="entry name" value="Ion_trans_dom"/>
</dbReference>
<keyword evidence="8" id="KW-0851">Voltage-gated channel</keyword>
<gene>
    <name evidence="17" type="ORF">CCMP2556_LOCUS18767</name>
</gene>
<comment type="subcellular location">
    <subcellularLocation>
        <location evidence="1">Membrane</location>
        <topology evidence="1">Multi-pass membrane protein</topology>
    </subcellularLocation>
</comment>
<feature type="compositionally biased region" description="Basic residues" evidence="14">
    <location>
        <begin position="146"/>
        <end position="159"/>
    </location>
</feature>
<keyword evidence="5" id="KW-0107">Calcium channel</keyword>
<evidence type="ECO:0000256" key="7">
    <source>
        <dbReference type="ARBA" id="ARBA00022837"/>
    </source>
</evidence>
<keyword evidence="7" id="KW-0106">Calcium</keyword>
<evidence type="ECO:0000256" key="9">
    <source>
        <dbReference type="ARBA" id="ARBA00022989"/>
    </source>
</evidence>
<feature type="transmembrane region" description="Helical" evidence="15">
    <location>
        <begin position="240"/>
        <end position="260"/>
    </location>
</feature>
<evidence type="ECO:0000256" key="15">
    <source>
        <dbReference type="SAM" id="Phobius"/>
    </source>
</evidence>
<name>A0ABP0L0L6_9DINO</name>
<dbReference type="Gene3D" id="1.10.238.10">
    <property type="entry name" value="EF-hand"/>
    <property type="match status" value="1"/>
</dbReference>
<feature type="transmembrane region" description="Helical" evidence="15">
    <location>
        <begin position="431"/>
        <end position="455"/>
    </location>
</feature>
<evidence type="ECO:0000256" key="1">
    <source>
        <dbReference type="ARBA" id="ARBA00004141"/>
    </source>
</evidence>
<evidence type="ECO:0000256" key="10">
    <source>
        <dbReference type="ARBA" id="ARBA00023065"/>
    </source>
</evidence>
<dbReference type="PANTHER" id="PTHR45628">
    <property type="entry name" value="VOLTAGE-DEPENDENT CALCIUM CHANNEL TYPE A SUBUNIT ALPHA-1"/>
    <property type="match status" value="1"/>
</dbReference>
<feature type="compositionally biased region" description="Basic and acidic residues" evidence="14">
    <location>
        <begin position="1"/>
        <end position="17"/>
    </location>
</feature>
<feature type="transmembrane region" description="Helical" evidence="15">
    <location>
        <begin position="209"/>
        <end position="228"/>
    </location>
</feature>
<keyword evidence="6 15" id="KW-0812">Transmembrane</keyword>
<keyword evidence="9 15" id="KW-1133">Transmembrane helix</keyword>
<evidence type="ECO:0000256" key="6">
    <source>
        <dbReference type="ARBA" id="ARBA00022692"/>
    </source>
</evidence>
<feature type="compositionally biased region" description="Basic and acidic residues" evidence="14">
    <location>
        <begin position="652"/>
        <end position="662"/>
    </location>
</feature>
<feature type="transmembrane region" description="Helical" evidence="15">
    <location>
        <begin position="394"/>
        <end position="411"/>
    </location>
</feature>
<evidence type="ECO:0000259" key="16">
    <source>
        <dbReference type="PROSITE" id="PS50222"/>
    </source>
</evidence>
<evidence type="ECO:0000313" key="17">
    <source>
        <dbReference type="EMBL" id="CAK9032698.1"/>
    </source>
</evidence>
<evidence type="ECO:0000313" key="18">
    <source>
        <dbReference type="Proteomes" id="UP001642484"/>
    </source>
</evidence>
<dbReference type="PANTHER" id="PTHR45628:SF7">
    <property type="entry name" value="VOLTAGE-DEPENDENT CALCIUM CHANNEL TYPE A SUBUNIT ALPHA-1"/>
    <property type="match status" value="1"/>
</dbReference>
<evidence type="ECO:0000256" key="12">
    <source>
        <dbReference type="ARBA" id="ARBA00023180"/>
    </source>
</evidence>
<dbReference type="SUPFAM" id="SSF81324">
    <property type="entry name" value="Voltage-gated potassium channels"/>
    <property type="match status" value="1"/>
</dbReference>
<feature type="transmembrane region" description="Helical" evidence="15">
    <location>
        <begin position="272"/>
        <end position="297"/>
    </location>
</feature>
<dbReference type="InterPro" id="IPR050599">
    <property type="entry name" value="VDCC_alpha-1_subunit"/>
</dbReference>
<evidence type="ECO:0000256" key="8">
    <source>
        <dbReference type="ARBA" id="ARBA00022882"/>
    </source>
</evidence>
<feature type="compositionally biased region" description="Low complexity" evidence="14">
    <location>
        <begin position="124"/>
        <end position="136"/>
    </location>
</feature>
<evidence type="ECO:0000256" key="5">
    <source>
        <dbReference type="ARBA" id="ARBA00022673"/>
    </source>
</evidence>
<keyword evidence="4" id="KW-0109">Calcium transport</keyword>
<evidence type="ECO:0000256" key="14">
    <source>
        <dbReference type="SAM" id="MobiDB-lite"/>
    </source>
</evidence>
<keyword evidence="12" id="KW-0325">Glycoprotein</keyword>
<feature type="region of interest" description="Disordered" evidence="14">
    <location>
        <begin position="1"/>
        <end position="47"/>
    </location>
</feature>
<feature type="compositionally biased region" description="Polar residues" evidence="14">
    <location>
        <begin position="112"/>
        <end position="123"/>
    </location>
</feature>
<feature type="region of interest" description="Disordered" evidence="14">
    <location>
        <begin position="638"/>
        <end position="662"/>
    </location>
</feature>
<dbReference type="Gene3D" id="1.20.120.350">
    <property type="entry name" value="Voltage-gated potassium channels. Chain C"/>
    <property type="match status" value="1"/>
</dbReference>
<evidence type="ECO:0000256" key="4">
    <source>
        <dbReference type="ARBA" id="ARBA00022568"/>
    </source>
</evidence>
<proteinExistence type="predicted"/>
<dbReference type="EMBL" id="CAXAMN010010779">
    <property type="protein sequence ID" value="CAK9032698.1"/>
    <property type="molecule type" value="Genomic_DNA"/>
</dbReference>
<dbReference type="InterPro" id="IPR018247">
    <property type="entry name" value="EF_Hand_1_Ca_BS"/>
</dbReference>
<keyword evidence="18" id="KW-1185">Reference proteome</keyword>
<dbReference type="SUPFAM" id="SSF47473">
    <property type="entry name" value="EF-hand"/>
    <property type="match status" value="1"/>
</dbReference>